<feature type="compositionally biased region" description="Pro residues" evidence="1">
    <location>
        <begin position="16"/>
        <end position="29"/>
    </location>
</feature>
<dbReference type="Gene3D" id="3.40.50.300">
    <property type="entry name" value="P-loop containing nucleotide triphosphate hydrolases"/>
    <property type="match status" value="1"/>
</dbReference>
<keyword evidence="3" id="KW-0547">Nucleotide-binding</keyword>
<reference evidence="3" key="1">
    <citation type="submission" date="2021-06" db="EMBL/GenBank/DDBJ databases">
        <title>Sequencing of actinobacteria type strains.</title>
        <authorList>
            <person name="Nguyen G.-S."/>
            <person name="Wentzel A."/>
        </authorList>
    </citation>
    <scope>NUCLEOTIDE SEQUENCE</scope>
    <source>
        <strain evidence="3">P38-E01</strain>
    </source>
</reference>
<dbReference type="EMBL" id="JAELVF020000001">
    <property type="protein sequence ID" value="MBU7596108.1"/>
    <property type="molecule type" value="Genomic_DNA"/>
</dbReference>
<dbReference type="AlphaFoldDB" id="A0A949J9S3"/>
<organism evidence="3 4">
    <name type="scientific">Streptomyces tardus</name>
    <dbReference type="NCBI Taxonomy" id="2780544"/>
    <lineage>
        <taxon>Bacteria</taxon>
        <taxon>Bacillati</taxon>
        <taxon>Actinomycetota</taxon>
        <taxon>Actinomycetes</taxon>
        <taxon>Kitasatosporales</taxon>
        <taxon>Streptomycetaceae</taxon>
        <taxon>Streptomyces</taxon>
    </lineage>
</organism>
<evidence type="ECO:0000256" key="1">
    <source>
        <dbReference type="SAM" id="MobiDB-lite"/>
    </source>
</evidence>
<accession>A0A949J9S3</accession>
<feature type="region of interest" description="Disordered" evidence="1">
    <location>
        <begin position="1"/>
        <end position="33"/>
    </location>
</feature>
<feature type="transmembrane region" description="Helical" evidence="2">
    <location>
        <begin position="129"/>
        <end position="148"/>
    </location>
</feature>
<feature type="transmembrane region" description="Helical" evidence="2">
    <location>
        <begin position="181"/>
        <end position="203"/>
    </location>
</feature>
<keyword evidence="3" id="KW-0067">ATP-binding</keyword>
<gene>
    <name evidence="3" type="ORF">JGS22_000275</name>
</gene>
<dbReference type="RefSeq" id="WP_211040963.1">
    <property type="nucleotide sequence ID" value="NZ_JAELVF020000001.1"/>
</dbReference>
<keyword evidence="2" id="KW-0812">Transmembrane</keyword>
<name>A0A949J9S3_9ACTN</name>
<keyword evidence="4" id="KW-1185">Reference proteome</keyword>
<dbReference type="Proteomes" id="UP000694501">
    <property type="component" value="Unassembled WGS sequence"/>
</dbReference>
<evidence type="ECO:0000256" key="2">
    <source>
        <dbReference type="SAM" id="Phobius"/>
    </source>
</evidence>
<evidence type="ECO:0000313" key="4">
    <source>
        <dbReference type="Proteomes" id="UP000694501"/>
    </source>
</evidence>
<sequence length="809" mass="88373">MSTDGSYSGYSSEAVPRPPAQPPTPPLPQQLPGTRLPALIRWLRDPRPVAEPGVWRQGYEARPEEEPEKIGDRHLLGAALLSLLVGMLLWSLCWNGYIKAWLWPLLWFTPESWREAGGNVAAFDLASRFYYVLFGTLLAAVCGHYGRWPRVWRRFAPREWQRRLRPPATALARTKPYMRAVVALLFGVLVALLCASGAWTFWLTPGWTVTPDDWHTMEPVAGLVFFNVYYLLAGGLLLVLTALVGGWPALWRNRSGAKKDGQPWTPMPDRAPSSQLEHWPELRAAGYPDAADLLQREAFAGRVGDLDYVRIEREWRNVRSRPSALPEFADEVLREGAAAYIHPSGDRDLSARIAKHDLLTGQVRIGTAADEERNPYRYRGHAMGLDPSVLGTSLLAVGPPGSGKTGRIVRPVVEALCLQALSRQAAVVAVGTPRAGLGPDDAFDVVLRLGDRRSTHDLDLYAGITEPDEAAGLLAEALLGAELGDTREATRALAQLLGPYQAAYGRFPTVRELRELLDDSPVALAELRQALDDAREFSQQRELDSRERSAARAGDLGRLLADRVSLLTRPAFDGFFGAGDGSPGQGPPPFSLSTLQHPIRVRIDLPDRGNAEACRILTRLVLAQFSASVTARQDRSLFAVLVLDDATHAITPDAVRGLRELRAANAGAVLTLRTLDEVPKRLRATLVGTVGCKVALSGVTTWDGEVFAHGWGEDWVKTEEHTHNPDFSGGLVKRALRGVRSLFTGVRATTTSVTVRSEQRARWSASDLAHKVPPGHGVLSLTSVRGEAAPPVLTRLGHEPPGGRQAPPG</sequence>
<dbReference type="SUPFAM" id="SSF52540">
    <property type="entry name" value="P-loop containing nucleoside triphosphate hydrolases"/>
    <property type="match status" value="1"/>
</dbReference>
<comment type="caution">
    <text evidence="3">The sequence shown here is derived from an EMBL/GenBank/DDBJ whole genome shotgun (WGS) entry which is preliminary data.</text>
</comment>
<feature type="compositionally biased region" description="Polar residues" evidence="1">
    <location>
        <begin position="1"/>
        <end position="11"/>
    </location>
</feature>
<protein>
    <submittedName>
        <fullName evidence="3">ATP-binding protein</fullName>
    </submittedName>
</protein>
<feature type="transmembrane region" description="Helical" evidence="2">
    <location>
        <begin position="75"/>
        <end position="97"/>
    </location>
</feature>
<feature type="transmembrane region" description="Helical" evidence="2">
    <location>
        <begin position="223"/>
        <end position="250"/>
    </location>
</feature>
<dbReference type="GO" id="GO:0005524">
    <property type="term" value="F:ATP binding"/>
    <property type="evidence" value="ECO:0007669"/>
    <property type="project" value="UniProtKB-KW"/>
</dbReference>
<keyword evidence="2" id="KW-1133">Transmembrane helix</keyword>
<dbReference type="InterPro" id="IPR027417">
    <property type="entry name" value="P-loop_NTPase"/>
</dbReference>
<evidence type="ECO:0000313" key="3">
    <source>
        <dbReference type="EMBL" id="MBU7596108.1"/>
    </source>
</evidence>
<proteinExistence type="predicted"/>
<keyword evidence="2" id="KW-0472">Membrane</keyword>